<dbReference type="Gene3D" id="3.40.50.1240">
    <property type="entry name" value="Phosphoglycerate mutase-like"/>
    <property type="match status" value="1"/>
</dbReference>
<dbReference type="InterPro" id="IPR029033">
    <property type="entry name" value="His_PPase_superfam"/>
</dbReference>
<dbReference type="Pfam" id="PF00300">
    <property type="entry name" value="His_Phos_1"/>
    <property type="match status" value="1"/>
</dbReference>
<dbReference type="EMBL" id="CP147846">
    <property type="protein sequence ID" value="WXG67775.1"/>
    <property type="molecule type" value="Genomic_DNA"/>
</dbReference>
<proteinExistence type="predicted"/>
<keyword evidence="2" id="KW-1185">Reference proteome</keyword>
<reference evidence="1 2" key="1">
    <citation type="submission" date="2024-03" db="EMBL/GenBank/DDBJ databases">
        <title>Natural products discovery in diverse microorganisms through a two-stage MS feature dereplication strategy.</title>
        <authorList>
            <person name="Zhang R."/>
        </authorList>
    </citation>
    <scope>NUCLEOTIDE SEQUENCE [LARGE SCALE GENOMIC DNA]</scope>
    <source>
        <strain evidence="1 2">18930</strain>
    </source>
</reference>
<dbReference type="GO" id="GO:0016787">
    <property type="term" value="F:hydrolase activity"/>
    <property type="evidence" value="ECO:0007669"/>
    <property type="project" value="UniProtKB-KW"/>
</dbReference>
<accession>A0ABZ2PHP9</accession>
<name>A0ABZ2PHP9_9NOCA</name>
<dbReference type="InterPro" id="IPR013078">
    <property type="entry name" value="His_Pase_superF_clade-1"/>
</dbReference>
<sequence>MSGSVTRVTLVSHATTEALRRARFNSDESVDEIGLQALHGIAYTARADAVEIAPELRARQTAEGLGLQGAIVPELADIAYGQWAGLTMDELTESDLGAWLTDTSTTPPDGESIDSVLRRVRRWMDRIGTEPRRVCAVTHPSVVRAVVVTALDAPARSFWRVDIPPLTTTTVHCRSGRWTLRTVAEKII</sequence>
<protein>
    <submittedName>
        <fullName evidence="1">Histidine phosphatase family protein</fullName>
        <ecNumber evidence="1">3.1.3.-</ecNumber>
    </submittedName>
</protein>
<keyword evidence="1" id="KW-0378">Hydrolase</keyword>
<evidence type="ECO:0000313" key="1">
    <source>
        <dbReference type="EMBL" id="WXG67775.1"/>
    </source>
</evidence>
<dbReference type="EC" id="3.1.3.-" evidence="1"/>
<evidence type="ECO:0000313" key="2">
    <source>
        <dbReference type="Proteomes" id="UP001432000"/>
    </source>
</evidence>
<dbReference type="Proteomes" id="UP001432000">
    <property type="component" value="Chromosome"/>
</dbReference>
<gene>
    <name evidence="1" type="ORF">WDS16_21515</name>
</gene>
<dbReference type="SMART" id="SM00855">
    <property type="entry name" value="PGAM"/>
    <property type="match status" value="1"/>
</dbReference>
<dbReference type="SUPFAM" id="SSF53254">
    <property type="entry name" value="Phosphoglycerate mutase-like"/>
    <property type="match status" value="1"/>
</dbReference>
<organism evidence="1 2">
    <name type="scientific">Rhodococcus sovatensis</name>
    <dbReference type="NCBI Taxonomy" id="1805840"/>
    <lineage>
        <taxon>Bacteria</taxon>
        <taxon>Bacillati</taxon>
        <taxon>Actinomycetota</taxon>
        <taxon>Actinomycetes</taxon>
        <taxon>Mycobacteriales</taxon>
        <taxon>Nocardiaceae</taxon>
        <taxon>Rhodococcus</taxon>
    </lineage>
</organism>
<dbReference type="RefSeq" id="WP_338887541.1">
    <property type="nucleotide sequence ID" value="NZ_CP147846.1"/>
</dbReference>